<evidence type="ECO:0000256" key="4">
    <source>
        <dbReference type="ARBA" id="ARBA00023172"/>
    </source>
</evidence>
<evidence type="ECO:0000256" key="5">
    <source>
        <dbReference type="PROSITE-ProRule" id="PRU01248"/>
    </source>
</evidence>
<gene>
    <name evidence="8" type="ORF">FJ651_08980</name>
</gene>
<dbReference type="PROSITE" id="PS51900">
    <property type="entry name" value="CB"/>
    <property type="match status" value="1"/>
</dbReference>
<evidence type="ECO:0000313" key="9">
    <source>
        <dbReference type="Proteomes" id="UP000317332"/>
    </source>
</evidence>
<name>A0A506PHY6_9FLAO</name>
<dbReference type="PANTHER" id="PTHR30349:SF64">
    <property type="entry name" value="PROPHAGE INTEGRASE INTD-RELATED"/>
    <property type="match status" value="1"/>
</dbReference>
<sequence length="419" mass="50331">MKHTFFLKKPKSNEKTLILFTCYFKDEAKKFVYSTGEVIEPKYWNATEKMPYKSGRNVAPDVVSILEQLNRYSSVFYKVVERFKLMEQTFTASDLKNEFNKEFKKFAIDKNQFYQVFEEFINQKKGLREWKPSTKKRYDYLKTLLEDFEEKENYKISFNTINEKFYNKFLEFCYTTRNHYSNTVARNVGLLKTFLNWSLEQRISFRDDFRKFKTPKKVITRQEALSLDQLNEIISHKCSSTKLERVRDIFIFQCFTGMRYNELFRISPRTVYKDYLILKEEKDSTKKDRKIPLTDAAKFILRKYKNNLPLISNQKQNEYIKNLLKEMEYNREVEFTKTKNKEQTTITKNFFDRISTHTARRTFITLMRNNKVPIKSIMAITGHKDIKIIESYYSVNDDTTKDAVIDTFKTVEIPVLKKA</sequence>
<evidence type="ECO:0000259" key="6">
    <source>
        <dbReference type="PROSITE" id="PS51898"/>
    </source>
</evidence>
<keyword evidence="2" id="KW-0229">DNA integration</keyword>
<dbReference type="InterPro" id="IPR002104">
    <property type="entry name" value="Integrase_catalytic"/>
</dbReference>
<reference evidence="8 9" key="1">
    <citation type="submission" date="2019-06" db="EMBL/GenBank/DDBJ databases">
        <title>Flavobacteriaceae Paucihalobacterium erythroidium CWB-1, complete genome.</title>
        <authorList>
            <person name="Wu S."/>
        </authorList>
    </citation>
    <scope>NUCLEOTIDE SEQUENCE [LARGE SCALE GENOMIC DNA]</scope>
    <source>
        <strain evidence="8 9">CWB-1</strain>
    </source>
</reference>
<keyword evidence="9" id="KW-1185">Reference proteome</keyword>
<keyword evidence="4" id="KW-0233">DNA recombination</keyword>
<evidence type="ECO:0000313" key="8">
    <source>
        <dbReference type="EMBL" id="TPV33219.1"/>
    </source>
</evidence>
<dbReference type="RefSeq" id="WP_140990181.1">
    <property type="nucleotide sequence ID" value="NZ_VHIQ01000004.1"/>
</dbReference>
<dbReference type="SUPFAM" id="SSF56349">
    <property type="entry name" value="DNA breaking-rejoining enzymes"/>
    <property type="match status" value="1"/>
</dbReference>
<dbReference type="GO" id="GO:0006310">
    <property type="term" value="P:DNA recombination"/>
    <property type="evidence" value="ECO:0007669"/>
    <property type="project" value="UniProtKB-KW"/>
</dbReference>
<feature type="domain" description="Tyr recombinase" evidence="6">
    <location>
        <begin position="220"/>
        <end position="406"/>
    </location>
</feature>
<accession>A0A506PHY6</accession>
<dbReference type="InterPro" id="IPR013762">
    <property type="entry name" value="Integrase-like_cat_sf"/>
</dbReference>
<evidence type="ECO:0000256" key="1">
    <source>
        <dbReference type="ARBA" id="ARBA00008857"/>
    </source>
</evidence>
<dbReference type="InterPro" id="IPR050090">
    <property type="entry name" value="Tyrosine_recombinase_XerCD"/>
</dbReference>
<dbReference type="GO" id="GO:0015074">
    <property type="term" value="P:DNA integration"/>
    <property type="evidence" value="ECO:0007669"/>
    <property type="project" value="UniProtKB-KW"/>
</dbReference>
<evidence type="ECO:0000256" key="3">
    <source>
        <dbReference type="ARBA" id="ARBA00023125"/>
    </source>
</evidence>
<keyword evidence="3 5" id="KW-0238">DNA-binding</keyword>
<organism evidence="8 9">
    <name type="scientific">Paucihalobacter ruber</name>
    <dbReference type="NCBI Taxonomy" id="2567861"/>
    <lineage>
        <taxon>Bacteria</taxon>
        <taxon>Pseudomonadati</taxon>
        <taxon>Bacteroidota</taxon>
        <taxon>Flavobacteriia</taxon>
        <taxon>Flavobacteriales</taxon>
        <taxon>Flavobacteriaceae</taxon>
        <taxon>Paucihalobacter</taxon>
    </lineage>
</organism>
<dbReference type="InterPro" id="IPR010998">
    <property type="entry name" value="Integrase_recombinase_N"/>
</dbReference>
<dbReference type="PROSITE" id="PS51898">
    <property type="entry name" value="TYR_RECOMBINASE"/>
    <property type="match status" value="1"/>
</dbReference>
<dbReference type="Pfam" id="PF00589">
    <property type="entry name" value="Phage_integrase"/>
    <property type="match status" value="1"/>
</dbReference>
<evidence type="ECO:0000256" key="2">
    <source>
        <dbReference type="ARBA" id="ARBA00022908"/>
    </source>
</evidence>
<dbReference type="EMBL" id="VHIQ01000004">
    <property type="protein sequence ID" value="TPV33219.1"/>
    <property type="molecule type" value="Genomic_DNA"/>
</dbReference>
<evidence type="ECO:0000259" key="7">
    <source>
        <dbReference type="PROSITE" id="PS51900"/>
    </source>
</evidence>
<dbReference type="Gene3D" id="1.10.150.130">
    <property type="match status" value="1"/>
</dbReference>
<proteinExistence type="inferred from homology"/>
<dbReference type="GO" id="GO:0003677">
    <property type="term" value="F:DNA binding"/>
    <property type="evidence" value="ECO:0007669"/>
    <property type="project" value="UniProtKB-UniRule"/>
</dbReference>
<comment type="caution">
    <text evidence="8">The sequence shown here is derived from an EMBL/GenBank/DDBJ whole genome shotgun (WGS) entry which is preliminary data.</text>
</comment>
<dbReference type="Gene3D" id="1.10.443.10">
    <property type="entry name" value="Intergrase catalytic core"/>
    <property type="match status" value="1"/>
</dbReference>
<dbReference type="Proteomes" id="UP000317332">
    <property type="component" value="Unassembled WGS sequence"/>
</dbReference>
<dbReference type="OrthoDB" id="892893at2"/>
<feature type="domain" description="Core-binding (CB)" evidence="7">
    <location>
        <begin position="111"/>
        <end position="199"/>
    </location>
</feature>
<dbReference type="PANTHER" id="PTHR30349">
    <property type="entry name" value="PHAGE INTEGRASE-RELATED"/>
    <property type="match status" value="1"/>
</dbReference>
<dbReference type="AlphaFoldDB" id="A0A506PHY6"/>
<protein>
    <submittedName>
        <fullName evidence="8">Integrase</fullName>
    </submittedName>
</protein>
<dbReference type="InterPro" id="IPR011010">
    <property type="entry name" value="DNA_brk_join_enz"/>
</dbReference>
<dbReference type="InterPro" id="IPR044068">
    <property type="entry name" value="CB"/>
</dbReference>
<comment type="similarity">
    <text evidence="1">Belongs to the 'phage' integrase family.</text>
</comment>